<evidence type="ECO:0000313" key="8">
    <source>
        <dbReference type="EMBL" id="RSD27011.1"/>
    </source>
</evidence>
<reference evidence="9" key="1">
    <citation type="submission" date="2018-12" db="EMBL/GenBank/DDBJ databases">
        <title>Bacillus chawlae sp. nov., Bacillus glennii sp. nov., and Bacillus saganii sp. nov. Isolated from the Vehicle Assembly Building at Kennedy Space Center where the Viking Spacecraft were Assembled.</title>
        <authorList>
            <person name="Seuylemezian A."/>
            <person name="Vaishampayan P."/>
        </authorList>
    </citation>
    <scope>NUCLEOTIDE SEQUENCE [LARGE SCALE GENOMIC DNA]</scope>
    <source>
        <strain evidence="9">DSM 13966</strain>
    </source>
</reference>
<evidence type="ECO:0000256" key="2">
    <source>
        <dbReference type="ARBA" id="ARBA00011901"/>
    </source>
</evidence>
<feature type="domain" description="N-acetylmuramoyl-L-alanine amidase" evidence="7">
    <location>
        <begin position="61"/>
        <end position="227"/>
    </location>
</feature>
<dbReference type="SUPFAM" id="SSF55846">
    <property type="entry name" value="N-acetylmuramoyl-L-alanine amidase-like"/>
    <property type="match status" value="1"/>
</dbReference>
<evidence type="ECO:0000256" key="4">
    <source>
        <dbReference type="ARBA" id="ARBA00023316"/>
    </source>
</evidence>
<dbReference type="EC" id="3.5.1.28" evidence="2"/>
<evidence type="ECO:0000256" key="3">
    <source>
        <dbReference type="ARBA" id="ARBA00022801"/>
    </source>
</evidence>
<comment type="caution">
    <text evidence="8">The sequence shown here is derived from an EMBL/GenBank/DDBJ whole genome shotgun (WGS) entry which is preliminary data.</text>
</comment>
<dbReference type="CDD" id="cd06583">
    <property type="entry name" value="PGRP"/>
    <property type="match status" value="1"/>
</dbReference>
<dbReference type="PANTHER" id="PTHR30417">
    <property type="entry name" value="N-ACETYLMURAMOYL-L-ALANINE AMIDASE AMID"/>
    <property type="match status" value="1"/>
</dbReference>
<accession>A0A3R9F002</accession>
<dbReference type="GO" id="GO:0009253">
    <property type="term" value="P:peptidoglycan catabolic process"/>
    <property type="evidence" value="ECO:0007669"/>
    <property type="project" value="InterPro"/>
</dbReference>
<comment type="catalytic activity">
    <reaction evidence="1">
        <text>Hydrolyzes the link between N-acetylmuramoyl residues and L-amino acid residues in certain cell-wall glycopeptides.</text>
        <dbReference type="EC" id="3.5.1.28"/>
    </reaction>
</comment>
<dbReference type="InterPro" id="IPR051206">
    <property type="entry name" value="NAMLAA_amidase_2"/>
</dbReference>
<evidence type="ECO:0000259" key="7">
    <source>
        <dbReference type="SMART" id="SM00644"/>
    </source>
</evidence>
<dbReference type="Proteomes" id="UP000279911">
    <property type="component" value="Unassembled WGS sequence"/>
</dbReference>
<dbReference type="InterPro" id="IPR036505">
    <property type="entry name" value="Amidase/PGRP_sf"/>
</dbReference>
<keyword evidence="3" id="KW-0378">Hydrolase</keyword>
<keyword evidence="4" id="KW-0961">Cell wall biogenesis/degradation</keyword>
<name>A0A3R9F002_9BACI</name>
<dbReference type="OrthoDB" id="66275at2"/>
<gene>
    <name evidence="8" type="ORF">EJA10_10725</name>
</gene>
<dbReference type="GO" id="GO:0071555">
    <property type="term" value="P:cell wall organization"/>
    <property type="evidence" value="ECO:0007669"/>
    <property type="project" value="UniProtKB-KW"/>
</dbReference>
<sequence length="237" mass="27427">MFWGRTMNSKLSLAVMLLFILLVSGCSGKIAEEAATKVKVDTDKPRIDLTVPQLPVIKDFMPNMNFVPRSETPTHIVLHFISNAAVNPEDPFLYEEIRNIFIEYDVAPHYMIDRQGQIYYLMPETRRARHAGKGGLFDFPDYNDRLNNHSIGIELMAVGTEEEMLTMLTAEQYQKISTEHFGYTDEQYKALNQLLDDILSRNKQIKKDRKHIIGHNEYAPDRKVDPGILFDWSEIKF</sequence>
<dbReference type="GO" id="GO:0009254">
    <property type="term" value="P:peptidoglycan turnover"/>
    <property type="evidence" value="ECO:0007669"/>
    <property type="project" value="TreeGrafter"/>
</dbReference>
<evidence type="ECO:0000256" key="5">
    <source>
        <dbReference type="ARBA" id="ARBA00030881"/>
    </source>
</evidence>
<dbReference type="PANTHER" id="PTHR30417:SF1">
    <property type="entry name" value="N-ACETYLMURAMOYL-L-ALANINE AMIDASE AMID"/>
    <property type="match status" value="1"/>
</dbReference>
<dbReference type="GO" id="GO:0008745">
    <property type="term" value="F:N-acetylmuramoyl-L-alanine amidase activity"/>
    <property type="evidence" value="ECO:0007669"/>
    <property type="project" value="UniProtKB-EC"/>
</dbReference>
<dbReference type="Pfam" id="PF01510">
    <property type="entry name" value="Amidase_2"/>
    <property type="match status" value="1"/>
</dbReference>
<dbReference type="AlphaFoldDB" id="A0A3R9F002"/>
<dbReference type="Gene3D" id="3.40.80.10">
    <property type="entry name" value="Peptidoglycan recognition protein-like"/>
    <property type="match status" value="1"/>
</dbReference>
<evidence type="ECO:0000313" key="9">
    <source>
        <dbReference type="Proteomes" id="UP000279911"/>
    </source>
</evidence>
<dbReference type="EMBL" id="RSFW01000013">
    <property type="protein sequence ID" value="RSD27011.1"/>
    <property type="molecule type" value="Genomic_DNA"/>
</dbReference>
<organism evidence="8 9">
    <name type="scientific">Mesobacillus subterraneus</name>
    <dbReference type="NCBI Taxonomy" id="285983"/>
    <lineage>
        <taxon>Bacteria</taxon>
        <taxon>Bacillati</taxon>
        <taxon>Bacillota</taxon>
        <taxon>Bacilli</taxon>
        <taxon>Bacillales</taxon>
        <taxon>Bacillaceae</taxon>
        <taxon>Mesobacillus</taxon>
    </lineage>
</organism>
<proteinExistence type="predicted"/>
<dbReference type="PROSITE" id="PS51257">
    <property type="entry name" value="PROKAR_LIPOPROTEIN"/>
    <property type="match status" value="1"/>
</dbReference>
<evidence type="ECO:0000256" key="6">
    <source>
        <dbReference type="ARBA" id="ARBA00032390"/>
    </source>
</evidence>
<evidence type="ECO:0000256" key="1">
    <source>
        <dbReference type="ARBA" id="ARBA00001561"/>
    </source>
</evidence>
<protein>
    <recommendedName>
        <fullName evidence="2">N-acetylmuramoyl-L-alanine amidase</fullName>
        <ecNumber evidence="2">3.5.1.28</ecNumber>
    </recommendedName>
    <alternativeName>
        <fullName evidence="6">Autolysin</fullName>
    </alternativeName>
    <alternativeName>
        <fullName evidence="5">Cell wall hydrolase</fullName>
    </alternativeName>
</protein>
<dbReference type="InterPro" id="IPR002502">
    <property type="entry name" value="Amidase_domain"/>
</dbReference>
<dbReference type="SMART" id="SM00644">
    <property type="entry name" value="Ami_2"/>
    <property type="match status" value="1"/>
</dbReference>